<dbReference type="CDD" id="cd14014">
    <property type="entry name" value="STKc_PknB_like"/>
    <property type="match status" value="1"/>
</dbReference>
<evidence type="ECO:0000256" key="1">
    <source>
        <dbReference type="ARBA" id="ARBA00012513"/>
    </source>
</evidence>
<dbReference type="AlphaFoldDB" id="A0A6P2C1C3"/>
<keyword evidence="9" id="KW-1133">Transmembrane helix</keyword>
<dbReference type="PROSITE" id="PS50011">
    <property type="entry name" value="PROTEIN_KINASE_DOM"/>
    <property type="match status" value="1"/>
</dbReference>
<dbReference type="PROSITE" id="PS00108">
    <property type="entry name" value="PROTEIN_KINASE_ST"/>
    <property type="match status" value="1"/>
</dbReference>
<dbReference type="SUPFAM" id="SSF56112">
    <property type="entry name" value="Protein kinase-like (PK-like)"/>
    <property type="match status" value="1"/>
</dbReference>
<dbReference type="InterPro" id="IPR011009">
    <property type="entry name" value="Kinase-like_dom_sf"/>
</dbReference>
<organism evidence="11 12">
    <name type="scientific">Trebonia kvetii</name>
    <dbReference type="NCBI Taxonomy" id="2480626"/>
    <lineage>
        <taxon>Bacteria</taxon>
        <taxon>Bacillati</taxon>
        <taxon>Actinomycetota</taxon>
        <taxon>Actinomycetes</taxon>
        <taxon>Streptosporangiales</taxon>
        <taxon>Treboniaceae</taxon>
        <taxon>Trebonia</taxon>
    </lineage>
</organism>
<reference evidence="11 12" key="1">
    <citation type="submission" date="2018-11" db="EMBL/GenBank/DDBJ databases">
        <title>Trebonia kvetii gen.nov., sp.nov., a novel acidophilic actinobacterium, and proposal of the new actinobacterial family Treboniaceae fam. nov.</title>
        <authorList>
            <person name="Rapoport D."/>
            <person name="Sagova-Mareckova M."/>
            <person name="Sedlacek I."/>
            <person name="Provaznik J."/>
            <person name="Kralova S."/>
            <person name="Pavlinic D."/>
            <person name="Benes V."/>
            <person name="Kopecky J."/>
        </authorList>
    </citation>
    <scope>NUCLEOTIDE SEQUENCE [LARGE SCALE GENOMIC DNA]</scope>
    <source>
        <strain evidence="11 12">15Tr583</strain>
    </source>
</reference>
<accession>A0A6P2C1C3</accession>
<dbReference type="Proteomes" id="UP000460272">
    <property type="component" value="Unassembled WGS sequence"/>
</dbReference>
<dbReference type="RefSeq" id="WP_145854145.1">
    <property type="nucleotide sequence ID" value="NZ_RPFW01000003.1"/>
</dbReference>
<dbReference type="GO" id="GO:0005524">
    <property type="term" value="F:ATP binding"/>
    <property type="evidence" value="ECO:0007669"/>
    <property type="project" value="UniProtKB-UniRule"/>
</dbReference>
<protein>
    <recommendedName>
        <fullName evidence="1">non-specific serine/threonine protein kinase</fullName>
        <ecNumber evidence="1">2.7.11.1</ecNumber>
    </recommendedName>
</protein>
<dbReference type="EC" id="2.7.11.1" evidence="1"/>
<dbReference type="PROSITE" id="PS00107">
    <property type="entry name" value="PROTEIN_KINASE_ATP"/>
    <property type="match status" value="1"/>
</dbReference>
<dbReference type="OrthoDB" id="9762169at2"/>
<evidence type="ECO:0000313" key="12">
    <source>
        <dbReference type="Proteomes" id="UP000460272"/>
    </source>
</evidence>
<dbReference type="SMART" id="SM00220">
    <property type="entry name" value="S_TKc"/>
    <property type="match status" value="1"/>
</dbReference>
<proteinExistence type="predicted"/>
<feature type="transmembrane region" description="Helical" evidence="9">
    <location>
        <begin position="334"/>
        <end position="352"/>
    </location>
</feature>
<dbReference type="Gene3D" id="3.30.200.20">
    <property type="entry name" value="Phosphorylase Kinase, domain 1"/>
    <property type="match status" value="1"/>
</dbReference>
<evidence type="ECO:0000256" key="9">
    <source>
        <dbReference type="SAM" id="Phobius"/>
    </source>
</evidence>
<dbReference type="PANTHER" id="PTHR43289">
    <property type="entry name" value="MITOGEN-ACTIVATED PROTEIN KINASE KINASE KINASE 20-RELATED"/>
    <property type="match status" value="1"/>
</dbReference>
<dbReference type="Gene3D" id="1.10.510.10">
    <property type="entry name" value="Transferase(Phosphotransferase) domain 1"/>
    <property type="match status" value="1"/>
</dbReference>
<keyword evidence="6 7" id="KW-0067">ATP-binding</keyword>
<evidence type="ECO:0000256" key="5">
    <source>
        <dbReference type="ARBA" id="ARBA00022777"/>
    </source>
</evidence>
<feature type="compositionally biased region" description="Pro residues" evidence="8">
    <location>
        <begin position="304"/>
        <end position="313"/>
    </location>
</feature>
<dbReference type="InterPro" id="IPR008271">
    <property type="entry name" value="Ser/Thr_kinase_AS"/>
</dbReference>
<keyword evidence="9" id="KW-0472">Membrane</keyword>
<evidence type="ECO:0000256" key="2">
    <source>
        <dbReference type="ARBA" id="ARBA00022527"/>
    </source>
</evidence>
<comment type="caution">
    <text evidence="11">The sequence shown here is derived from an EMBL/GenBank/DDBJ whole genome shotgun (WGS) entry which is preliminary data.</text>
</comment>
<dbReference type="InterPro" id="IPR017441">
    <property type="entry name" value="Protein_kinase_ATP_BS"/>
</dbReference>
<feature type="compositionally biased region" description="Low complexity" evidence="8">
    <location>
        <begin position="361"/>
        <end position="371"/>
    </location>
</feature>
<keyword evidence="2 11" id="KW-0723">Serine/threonine-protein kinase</keyword>
<dbReference type="PANTHER" id="PTHR43289:SF6">
    <property type="entry name" value="SERINE_THREONINE-PROTEIN KINASE NEKL-3"/>
    <property type="match status" value="1"/>
</dbReference>
<feature type="compositionally biased region" description="Low complexity" evidence="8">
    <location>
        <begin position="384"/>
        <end position="395"/>
    </location>
</feature>
<evidence type="ECO:0000256" key="6">
    <source>
        <dbReference type="ARBA" id="ARBA00022840"/>
    </source>
</evidence>
<dbReference type="Pfam" id="PF00069">
    <property type="entry name" value="Pkinase"/>
    <property type="match status" value="1"/>
</dbReference>
<evidence type="ECO:0000313" key="11">
    <source>
        <dbReference type="EMBL" id="TVZ04276.1"/>
    </source>
</evidence>
<evidence type="ECO:0000256" key="4">
    <source>
        <dbReference type="ARBA" id="ARBA00022741"/>
    </source>
</evidence>
<evidence type="ECO:0000256" key="3">
    <source>
        <dbReference type="ARBA" id="ARBA00022679"/>
    </source>
</evidence>
<dbReference type="InterPro" id="IPR000719">
    <property type="entry name" value="Prot_kinase_dom"/>
</dbReference>
<keyword evidence="3" id="KW-0808">Transferase</keyword>
<name>A0A6P2C1C3_9ACTN</name>
<feature type="region of interest" description="Disordered" evidence="8">
    <location>
        <begin position="361"/>
        <end position="395"/>
    </location>
</feature>
<keyword evidence="5 11" id="KW-0418">Kinase</keyword>
<gene>
    <name evidence="11" type="ORF">EAS64_18005</name>
</gene>
<feature type="domain" description="Protein kinase" evidence="10">
    <location>
        <begin position="8"/>
        <end position="267"/>
    </location>
</feature>
<feature type="region of interest" description="Disordered" evidence="8">
    <location>
        <begin position="260"/>
        <end position="327"/>
    </location>
</feature>
<keyword evidence="4 7" id="KW-0547">Nucleotide-binding</keyword>
<sequence>MGNFDGRYQMIGRLGEGGMGEVWLAHDEQLDNRPVAIKIMRAQLLSSAEDAARFDREMRLAAQMQHPNIVTVFTTGTFGGAPYMVMEYLEGHDLSRVPPAGGVDQAVAIGRETCGALAYAHERNVIHRDIKPGNLFLCKTGQTKVTDFGIAKAMTGTKLSSSGVLIGTFAYMAPELWLGEPAAFSNDIWAAGCALYGFLSGRLPRECATVGEYASAAVRREPIPDVRSVARIPDWLGGAVMAMLEPDPRNRPTAAQSLQLLSGSPSGSWQAGQAGPGYTSRATGPAVVDAPPWWGNGFSDPGRPSGPTPPPGYPSADGGGRGSGPVRRRKRGRLIAALAGMAVLLVAGLYVARGAILGSSGANTAAGNGSTPKVSTKATRKSSHATSPGSGASASASASALASSSVTASGDATQSTSAPPVTGSATLTGVTTQVDAGSAPSFTFSVQDLGSGESTVLQRTFGQTFEDVQTLTGATGSVTPPKLNAMGKYSFRIAIESGGAVVGVSAAVAVTAYGDVPLVPFNNGSGTVQVGNRLFSYTDQEGTYQYPQYEQNQVWSASTCRSITVQFTQSQGGQQAGSTGYLEFVQTSSDPAYASAHAGIVKSITVPLDGGPLYINTSSTGGYQIDLVATGSCYTPSGQTQT</sequence>
<keyword evidence="9" id="KW-0812">Transmembrane</keyword>
<feature type="binding site" evidence="7">
    <location>
        <position position="38"/>
    </location>
    <ligand>
        <name>ATP</name>
        <dbReference type="ChEBI" id="CHEBI:30616"/>
    </ligand>
</feature>
<dbReference type="EMBL" id="RPFW01000003">
    <property type="protein sequence ID" value="TVZ04276.1"/>
    <property type="molecule type" value="Genomic_DNA"/>
</dbReference>
<evidence type="ECO:0000256" key="7">
    <source>
        <dbReference type="PROSITE-ProRule" id="PRU10141"/>
    </source>
</evidence>
<evidence type="ECO:0000259" key="10">
    <source>
        <dbReference type="PROSITE" id="PS50011"/>
    </source>
</evidence>
<dbReference type="GO" id="GO:0004674">
    <property type="term" value="F:protein serine/threonine kinase activity"/>
    <property type="evidence" value="ECO:0007669"/>
    <property type="project" value="UniProtKB-KW"/>
</dbReference>
<evidence type="ECO:0000256" key="8">
    <source>
        <dbReference type="SAM" id="MobiDB-lite"/>
    </source>
</evidence>
<keyword evidence="12" id="KW-1185">Reference proteome</keyword>